<organism evidence="2 3">
    <name type="scientific">Hyaloscypha bicolor E</name>
    <dbReference type="NCBI Taxonomy" id="1095630"/>
    <lineage>
        <taxon>Eukaryota</taxon>
        <taxon>Fungi</taxon>
        <taxon>Dikarya</taxon>
        <taxon>Ascomycota</taxon>
        <taxon>Pezizomycotina</taxon>
        <taxon>Leotiomycetes</taxon>
        <taxon>Helotiales</taxon>
        <taxon>Hyaloscyphaceae</taxon>
        <taxon>Hyaloscypha</taxon>
        <taxon>Hyaloscypha bicolor</taxon>
    </lineage>
</organism>
<feature type="transmembrane region" description="Helical" evidence="1">
    <location>
        <begin position="6"/>
        <end position="25"/>
    </location>
</feature>
<keyword evidence="1" id="KW-1133">Transmembrane helix</keyword>
<protein>
    <submittedName>
        <fullName evidence="2">Uncharacterized protein</fullName>
    </submittedName>
</protein>
<dbReference type="AlphaFoldDB" id="A0A2J6TT65"/>
<keyword evidence="1" id="KW-0472">Membrane</keyword>
<sequence length="63" mass="7689">LTINLSIYISLLYFFRLFVFTYRGIYKYLLGLLEAYYSKNFLYSNKRAYFLIINSFNYLSLIL</sequence>
<dbReference type="InParanoid" id="A0A2J6TT65"/>
<evidence type="ECO:0000256" key="1">
    <source>
        <dbReference type="SAM" id="Phobius"/>
    </source>
</evidence>
<dbReference type="EMBL" id="KZ613745">
    <property type="protein sequence ID" value="PMD66212.1"/>
    <property type="molecule type" value="Genomic_DNA"/>
</dbReference>
<keyword evidence="1" id="KW-0812">Transmembrane</keyword>
<keyword evidence="3" id="KW-1185">Reference proteome</keyword>
<accession>A0A2J6TT65</accession>
<feature type="non-terminal residue" evidence="2">
    <location>
        <position position="1"/>
    </location>
</feature>
<evidence type="ECO:0000313" key="2">
    <source>
        <dbReference type="EMBL" id="PMD66212.1"/>
    </source>
</evidence>
<dbReference type="GeneID" id="36581912"/>
<dbReference type="RefSeq" id="XP_024743116.1">
    <property type="nucleotide sequence ID" value="XM_024873832.1"/>
</dbReference>
<reference evidence="2 3" key="1">
    <citation type="submission" date="2016-04" db="EMBL/GenBank/DDBJ databases">
        <title>A degradative enzymes factory behind the ericoid mycorrhizal symbiosis.</title>
        <authorList>
            <consortium name="DOE Joint Genome Institute"/>
            <person name="Martino E."/>
            <person name="Morin E."/>
            <person name="Grelet G."/>
            <person name="Kuo A."/>
            <person name="Kohler A."/>
            <person name="Daghino S."/>
            <person name="Barry K."/>
            <person name="Choi C."/>
            <person name="Cichocki N."/>
            <person name="Clum A."/>
            <person name="Copeland A."/>
            <person name="Hainaut M."/>
            <person name="Haridas S."/>
            <person name="Labutti K."/>
            <person name="Lindquist E."/>
            <person name="Lipzen A."/>
            <person name="Khouja H.-R."/>
            <person name="Murat C."/>
            <person name="Ohm R."/>
            <person name="Olson A."/>
            <person name="Spatafora J."/>
            <person name="Veneault-Fourrey C."/>
            <person name="Henrissat B."/>
            <person name="Grigoriev I."/>
            <person name="Martin F."/>
            <person name="Perotto S."/>
        </authorList>
    </citation>
    <scope>NUCLEOTIDE SEQUENCE [LARGE SCALE GENOMIC DNA]</scope>
    <source>
        <strain evidence="2 3">E</strain>
    </source>
</reference>
<name>A0A2J6TT65_9HELO</name>
<proteinExistence type="predicted"/>
<gene>
    <name evidence="2" type="ORF">K444DRAFT_518098</name>
</gene>
<dbReference type="Proteomes" id="UP000235371">
    <property type="component" value="Unassembled WGS sequence"/>
</dbReference>
<evidence type="ECO:0000313" key="3">
    <source>
        <dbReference type="Proteomes" id="UP000235371"/>
    </source>
</evidence>